<evidence type="ECO:0000256" key="2">
    <source>
        <dbReference type="ARBA" id="ARBA00023125"/>
    </source>
</evidence>
<dbReference type="SMART" id="SM00354">
    <property type="entry name" value="HTH_LACI"/>
    <property type="match status" value="1"/>
</dbReference>
<dbReference type="InterPro" id="IPR000843">
    <property type="entry name" value="HTH_LacI"/>
</dbReference>
<dbReference type="SUPFAM" id="SSF47413">
    <property type="entry name" value="lambda repressor-like DNA-binding domains"/>
    <property type="match status" value="1"/>
</dbReference>
<dbReference type="InterPro" id="IPR046335">
    <property type="entry name" value="LacI/GalR-like_sensor"/>
</dbReference>
<dbReference type="CDD" id="cd01392">
    <property type="entry name" value="HTH_LacI"/>
    <property type="match status" value="1"/>
</dbReference>
<keyword evidence="2 5" id="KW-0238">DNA-binding</keyword>
<comment type="caution">
    <text evidence="5">The sequence shown here is derived from an EMBL/GenBank/DDBJ whole genome shotgun (WGS) entry which is preliminary data.</text>
</comment>
<dbReference type="SUPFAM" id="SSF53822">
    <property type="entry name" value="Periplasmic binding protein-like I"/>
    <property type="match status" value="1"/>
</dbReference>
<keyword evidence="3" id="KW-0804">Transcription</keyword>
<dbReference type="Gene3D" id="1.10.260.40">
    <property type="entry name" value="lambda repressor-like DNA-binding domains"/>
    <property type="match status" value="1"/>
</dbReference>
<reference evidence="5 6" key="1">
    <citation type="submission" date="2018-01" db="EMBL/GenBank/DDBJ databases">
        <title>Whole genome analyses suggest that Burkholderia sensu lato contains two further novel genera in the rhizoxinica-symbiotica group Mycetohabitans gen. nov., and Trinickia gen. nov.: implications for the evolution of diazotrophy and nodulation in the Burkholderiaceae.</title>
        <authorList>
            <person name="Estrada-de los Santos P."/>
            <person name="Palmer M."/>
            <person name="Chavez-Ramirez B."/>
            <person name="Beukes C."/>
            <person name="Steenkamp E.T."/>
            <person name="Hirsch A.M."/>
            <person name="Manyaka P."/>
            <person name="Maluk M."/>
            <person name="Lafos M."/>
            <person name="Crook M."/>
            <person name="Gross E."/>
            <person name="Simon M.F."/>
            <person name="Bueno dos Reis Junior F."/>
            <person name="Poole P.S."/>
            <person name="Venter S.N."/>
            <person name="James E.K."/>
        </authorList>
    </citation>
    <scope>NUCLEOTIDE SEQUENCE [LARGE SCALE GENOMIC DNA]</scope>
    <source>
        <strain evidence="5 6">JPY 581</strain>
    </source>
</reference>
<dbReference type="EMBL" id="PNYC01000013">
    <property type="protein sequence ID" value="PMS35014.1"/>
    <property type="molecule type" value="Genomic_DNA"/>
</dbReference>
<evidence type="ECO:0000259" key="4">
    <source>
        <dbReference type="PROSITE" id="PS50932"/>
    </source>
</evidence>
<dbReference type="RefSeq" id="WP_018444303.1">
    <property type="nucleotide sequence ID" value="NZ_KB890220.1"/>
</dbReference>
<evidence type="ECO:0000256" key="1">
    <source>
        <dbReference type="ARBA" id="ARBA00023015"/>
    </source>
</evidence>
<dbReference type="GO" id="GO:0000976">
    <property type="term" value="F:transcription cis-regulatory region binding"/>
    <property type="evidence" value="ECO:0007669"/>
    <property type="project" value="TreeGrafter"/>
</dbReference>
<protein>
    <submittedName>
        <fullName evidence="5">LacI family DNA-binding transcriptional regulator</fullName>
    </submittedName>
</protein>
<gene>
    <name evidence="5" type="ORF">C0Z20_19885</name>
</gene>
<organism evidence="5 6">
    <name type="scientific">Trinickia symbiotica</name>
    <dbReference type="NCBI Taxonomy" id="863227"/>
    <lineage>
        <taxon>Bacteria</taxon>
        <taxon>Pseudomonadati</taxon>
        <taxon>Pseudomonadota</taxon>
        <taxon>Betaproteobacteria</taxon>
        <taxon>Burkholderiales</taxon>
        <taxon>Burkholderiaceae</taxon>
        <taxon>Trinickia</taxon>
    </lineage>
</organism>
<dbReference type="OrthoDB" id="8770688at2"/>
<dbReference type="AlphaFoldDB" id="A0A2N7X072"/>
<dbReference type="STRING" id="863227.GCA_000373005_05685"/>
<dbReference type="GO" id="GO:0003700">
    <property type="term" value="F:DNA-binding transcription factor activity"/>
    <property type="evidence" value="ECO:0007669"/>
    <property type="project" value="TreeGrafter"/>
</dbReference>
<dbReference type="Pfam" id="PF00356">
    <property type="entry name" value="LacI"/>
    <property type="match status" value="1"/>
</dbReference>
<evidence type="ECO:0000313" key="5">
    <source>
        <dbReference type="EMBL" id="PMS35014.1"/>
    </source>
</evidence>
<sequence>MLHDTSDTAVMRERRGTGRPVLSDVAKLAGVSTATVSRVYNDPGKVSAEVQQRVRDAARALNWIPNAAGRALASTRTHIVGAIIPTLDNHVFASQVAGMQTVMAEHGITLFLGCSNYDPAQALTQVGAMLARGVEAVSVVGEAHPPELFELLTNRGVPYVVTYAYRAGSPHCCIGFDNRAAFAAMTDHLLALGHRDFAVIVQPSAGNDRVQARLRGIHEALAAQGLAVRPTNLREGPATIEFGRQSLRAIWDRSTARPTAVICGNDNLAVGALLEAQALGIDVPQQLSITGFDDIALARELRPSLTTMWVDTDAIGRIAASALLDLLAGGTDVAGHEVPAELRVRDSTGPCHRA</sequence>
<dbReference type="PROSITE" id="PS50932">
    <property type="entry name" value="HTH_LACI_2"/>
    <property type="match status" value="1"/>
</dbReference>
<name>A0A2N7X072_9BURK</name>
<feature type="domain" description="HTH lacI-type" evidence="4">
    <location>
        <begin position="20"/>
        <end position="74"/>
    </location>
</feature>
<dbReference type="PANTHER" id="PTHR30146">
    <property type="entry name" value="LACI-RELATED TRANSCRIPTIONAL REPRESSOR"/>
    <property type="match status" value="1"/>
</dbReference>
<keyword evidence="6" id="KW-1185">Reference proteome</keyword>
<proteinExistence type="predicted"/>
<accession>A0A2N7X072</accession>
<dbReference type="PANTHER" id="PTHR30146:SF138">
    <property type="entry name" value="TRANSCRIPTIONAL REGULATORY PROTEIN"/>
    <property type="match status" value="1"/>
</dbReference>
<dbReference type="CDD" id="cd06273">
    <property type="entry name" value="PBP1_LacI-like"/>
    <property type="match status" value="1"/>
</dbReference>
<dbReference type="Gene3D" id="3.40.50.2300">
    <property type="match status" value="2"/>
</dbReference>
<dbReference type="Pfam" id="PF13377">
    <property type="entry name" value="Peripla_BP_3"/>
    <property type="match status" value="1"/>
</dbReference>
<evidence type="ECO:0000313" key="6">
    <source>
        <dbReference type="Proteomes" id="UP000235777"/>
    </source>
</evidence>
<evidence type="ECO:0000256" key="3">
    <source>
        <dbReference type="ARBA" id="ARBA00023163"/>
    </source>
</evidence>
<dbReference type="Proteomes" id="UP000235777">
    <property type="component" value="Unassembled WGS sequence"/>
</dbReference>
<dbReference type="InterPro" id="IPR010982">
    <property type="entry name" value="Lambda_DNA-bd_dom_sf"/>
</dbReference>
<dbReference type="InterPro" id="IPR028082">
    <property type="entry name" value="Peripla_BP_I"/>
</dbReference>
<keyword evidence="1" id="KW-0805">Transcription regulation</keyword>